<sequence length="128" mass="15131">MKFDNHMYTCPLKECMVKKHFHIDTTLSLSFSFLSPSLFEANSKPRNKGKKSRKEASLTRFSGTKSFQFQLGLVVWIRLMNLWSVLRQEEENLVCFRLFEKLKILVNECSIYNWKFDPLFHSRSDSPA</sequence>
<accession>A0AAW2DH70</accession>
<proteinExistence type="predicted"/>
<reference evidence="1 2" key="1">
    <citation type="submission" date="2024-01" db="EMBL/GenBank/DDBJ databases">
        <title>A telomere-to-telomere, gap-free genome of sweet tea (Lithocarpus litseifolius).</title>
        <authorList>
            <person name="Zhou J."/>
        </authorList>
    </citation>
    <scope>NUCLEOTIDE SEQUENCE [LARGE SCALE GENOMIC DNA]</scope>
    <source>
        <strain evidence="1">Zhou-2022a</strain>
        <tissue evidence="1">Leaf</tissue>
    </source>
</reference>
<comment type="caution">
    <text evidence="1">The sequence shown here is derived from an EMBL/GenBank/DDBJ whole genome shotgun (WGS) entry which is preliminary data.</text>
</comment>
<gene>
    <name evidence="1" type="ORF">SO802_005090</name>
</gene>
<dbReference type="AlphaFoldDB" id="A0AAW2DH70"/>
<dbReference type="Proteomes" id="UP001459277">
    <property type="component" value="Unassembled WGS sequence"/>
</dbReference>
<organism evidence="1 2">
    <name type="scientific">Lithocarpus litseifolius</name>
    <dbReference type="NCBI Taxonomy" id="425828"/>
    <lineage>
        <taxon>Eukaryota</taxon>
        <taxon>Viridiplantae</taxon>
        <taxon>Streptophyta</taxon>
        <taxon>Embryophyta</taxon>
        <taxon>Tracheophyta</taxon>
        <taxon>Spermatophyta</taxon>
        <taxon>Magnoliopsida</taxon>
        <taxon>eudicotyledons</taxon>
        <taxon>Gunneridae</taxon>
        <taxon>Pentapetalae</taxon>
        <taxon>rosids</taxon>
        <taxon>fabids</taxon>
        <taxon>Fagales</taxon>
        <taxon>Fagaceae</taxon>
        <taxon>Lithocarpus</taxon>
    </lineage>
</organism>
<dbReference type="EMBL" id="JAZDWU010000002">
    <property type="protein sequence ID" value="KAL0009982.1"/>
    <property type="molecule type" value="Genomic_DNA"/>
</dbReference>
<keyword evidence="2" id="KW-1185">Reference proteome</keyword>
<name>A0AAW2DH70_9ROSI</name>
<protein>
    <submittedName>
        <fullName evidence="1">Uncharacterized protein</fullName>
    </submittedName>
</protein>
<evidence type="ECO:0000313" key="1">
    <source>
        <dbReference type="EMBL" id="KAL0009982.1"/>
    </source>
</evidence>
<evidence type="ECO:0000313" key="2">
    <source>
        <dbReference type="Proteomes" id="UP001459277"/>
    </source>
</evidence>